<accession>A0A2C9CQS5</accession>
<dbReference type="AlphaFoldDB" id="A0A2C9CQS5"/>
<dbReference type="SUPFAM" id="SSF81301">
    <property type="entry name" value="Nucleotidyltransferase"/>
    <property type="match status" value="2"/>
</dbReference>
<protein>
    <submittedName>
        <fullName evidence="9">Glutamate-ammonia-ligase adenylyltransferase</fullName>
    </submittedName>
</protein>
<dbReference type="Proteomes" id="UP000220034">
    <property type="component" value="Unassembled WGS sequence"/>
</dbReference>
<evidence type="ECO:0000256" key="5">
    <source>
        <dbReference type="ARBA" id="ARBA00022842"/>
    </source>
</evidence>
<keyword evidence="1 9" id="KW-0808">Transferase</keyword>
<dbReference type="Gene3D" id="1.20.120.330">
    <property type="entry name" value="Nucleotidyltransferases domain 2"/>
    <property type="match status" value="2"/>
</dbReference>
<keyword evidence="10" id="KW-1185">Reference proteome</keyword>
<dbReference type="GO" id="GO:0005829">
    <property type="term" value="C:cytosol"/>
    <property type="evidence" value="ECO:0007669"/>
    <property type="project" value="TreeGrafter"/>
</dbReference>
<dbReference type="GO" id="GO:0005524">
    <property type="term" value="F:ATP binding"/>
    <property type="evidence" value="ECO:0007669"/>
    <property type="project" value="UniProtKB-KW"/>
</dbReference>
<sequence length="914" mass="99260">MSCYGMSFASRITTFPRAIDPARGQDVAQSLNGPLAALVAGVAGSSNHLARLAQIEGDWLTTLADQQPEDVLDALCMPPQGDPAFALRQAKRRVALLTGLADLGGVWPTMQVTAALSRFADMALDHGARHIIAAEIARGKLPSQDQTAGYVILAMGKMGAGELNYSSDIDLICLFDETQHAPEDFTEVRAALIRVTKKLMQMIGAQTADGYVFRTDLRLRPDPSTTPVCIAMDAAERYYESLGRTWERSAYIKARACAGDIPAGEAFLKRMRPFIWRRHLDFAAIRDVQDMMHRIRDHKGLSGPIDPTGHDVKLGRGGIREIEFFAQTRQLIAGGRDGTLRDKTTLGALESLARAGQIPAKIATALTGHYTALRDIEHRIQMLEDAQTHCVPRNPDSLERLSALCGHDTTAAFLDALGKRLAAVHAICMPQQVEEETAPKSEFETDSQTLQITAAWPNLPAFRSPRAEALFHQLAPGILSRLAGAADPHAALAHFDSFLRGLPAGVQVFSLFEARPALQDLLVEICATAPALARYLGRNASVFDAVLDREFFAELPGLTQMTTALDAVLAEATDYEQKLDATRRWQKEVRFRIGVHLLRGIAGGRTVERAYSDLAQCCIAALLPIVIRDQSRRHGAPPGAGAVVLAMGKLGSAEMTATSDLDLIMLYDAPSDAMSDGTHPLGAAQYYARLTKRLITALSAQMAEGQLYEVDMRLRPSGRQGPVATSLAGFQRYQAEEAWTWEHLALTRARPVAGPDAVQQAVERAVTDIVTIPGDAQKIRNDTADMRRRLMQAHRPGSVWQLKQGPGRLLDIDLFLQAGCLLSHASSVQIGDLTGNGWLTQQEATSIAEARTLMSTLQAVGRVALDDGFAPDRAGPSLIELVLAQTGFATIDALRDALERHFIKVSGIISDRLA</sequence>
<keyword evidence="9" id="KW-0436">Ligase</keyword>
<dbReference type="SUPFAM" id="SSF81593">
    <property type="entry name" value="Nucleotidyltransferase substrate binding subunit/domain"/>
    <property type="match status" value="2"/>
</dbReference>
<reference evidence="10" key="1">
    <citation type="submission" date="2017-09" db="EMBL/GenBank/DDBJ databases">
        <authorList>
            <person name="Varghese N."/>
            <person name="Submissions S."/>
        </authorList>
    </citation>
    <scope>NUCLEOTIDE SEQUENCE [LARGE SCALE GENOMIC DNA]</scope>
    <source>
        <strain evidence="10">C7</strain>
    </source>
</reference>
<keyword evidence="6" id="KW-0511">Multifunctional enzyme</keyword>
<dbReference type="EMBL" id="OCTN01000002">
    <property type="protein sequence ID" value="SOH93570.1"/>
    <property type="molecule type" value="Genomic_DNA"/>
</dbReference>
<keyword evidence="3" id="KW-0547">Nucleotide-binding</keyword>
<proteinExistence type="predicted"/>
<dbReference type="PANTHER" id="PTHR30621:SF0">
    <property type="entry name" value="BIFUNCTIONAL GLUTAMINE SYNTHETASE ADENYLYLTRANSFERASE_ADENYLYL-REMOVING ENZYME"/>
    <property type="match status" value="1"/>
</dbReference>
<dbReference type="InterPro" id="IPR005190">
    <property type="entry name" value="GlnE_rpt_dom"/>
</dbReference>
<dbReference type="InterPro" id="IPR023057">
    <property type="entry name" value="GlnE"/>
</dbReference>
<evidence type="ECO:0000313" key="9">
    <source>
        <dbReference type="EMBL" id="SOH93570.1"/>
    </source>
</evidence>
<dbReference type="CDD" id="cd05401">
    <property type="entry name" value="NT_GlnE_GlnD_like"/>
    <property type="match status" value="2"/>
</dbReference>
<dbReference type="GO" id="GO:0016874">
    <property type="term" value="F:ligase activity"/>
    <property type="evidence" value="ECO:0007669"/>
    <property type="project" value="UniProtKB-KW"/>
</dbReference>
<evidence type="ECO:0000256" key="1">
    <source>
        <dbReference type="ARBA" id="ARBA00022679"/>
    </source>
</evidence>
<feature type="domain" description="PII-uridylyltransferase/Glutamine-synthetase adenylyltransferase" evidence="8">
    <location>
        <begin position="293"/>
        <end position="428"/>
    </location>
</feature>
<dbReference type="Pfam" id="PF03710">
    <property type="entry name" value="GlnE"/>
    <property type="match status" value="2"/>
</dbReference>
<evidence type="ECO:0000256" key="4">
    <source>
        <dbReference type="ARBA" id="ARBA00022840"/>
    </source>
</evidence>
<keyword evidence="2 9" id="KW-0548">Nucleotidyltransferase</keyword>
<feature type="domain" description="Glutamate-ammonia ligase adenylyltransferase repeated" evidence="7">
    <location>
        <begin position="67"/>
        <end position="269"/>
    </location>
</feature>
<organism evidence="9 10">
    <name type="scientific">Pontivivens marinum</name>
    <dbReference type="NCBI Taxonomy" id="1690039"/>
    <lineage>
        <taxon>Bacteria</taxon>
        <taxon>Pseudomonadati</taxon>
        <taxon>Pseudomonadota</taxon>
        <taxon>Alphaproteobacteria</taxon>
        <taxon>Rhodobacterales</taxon>
        <taxon>Paracoccaceae</taxon>
        <taxon>Pontivivens</taxon>
    </lineage>
</organism>
<evidence type="ECO:0000259" key="8">
    <source>
        <dbReference type="Pfam" id="PF08335"/>
    </source>
</evidence>
<evidence type="ECO:0000259" key="7">
    <source>
        <dbReference type="Pfam" id="PF03710"/>
    </source>
</evidence>
<feature type="domain" description="Glutamate-ammonia ligase adenylyltransferase repeated" evidence="7">
    <location>
        <begin position="522"/>
        <end position="764"/>
    </location>
</feature>
<gene>
    <name evidence="9" type="ORF">SAMN06273572_102247</name>
</gene>
<keyword evidence="4" id="KW-0067">ATP-binding</keyword>
<evidence type="ECO:0000256" key="2">
    <source>
        <dbReference type="ARBA" id="ARBA00022695"/>
    </source>
</evidence>
<dbReference type="Gene3D" id="3.30.460.10">
    <property type="entry name" value="Beta Polymerase, domain 2"/>
    <property type="match status" value="2"/>
</dbReference>
<dbReference type="Pfam" id="PF08335">
    <property type="entry name" value="GlnD_UR_UTase"/>
    <property type="match status" value="1"/>
</dbReference>
<dbReference type="InterPro" id="IPR013546">
    <property type="entry name" value="PII_UdlTrfase/GS_AdlTrfase"/>
</dbReference>
<evidence type="ECO:0000256" key="6">
    <source>
        <dbReference type="ARBA" id="ARBA00023268"/>
    </source>
</evidence>
<keyword evidence="5" id="KW-0460">Magnesium</keyword>
<dbReference type="PANTHER" id="PTHR30621">
    <property type="entry name" value="GLUTAMINE SYNTHETASE ADENYLYLTRANSFERASE"/>
    <property type="match status" value="1"/>
</dbReference>
<name>A0A2C9CQS5_9RHOB</name>
<dbReference type="GO" id="GO:0000820">
    <property type="term" value="P:regulation of glutamine family amino acid metabolic process"/>
    <property type="evidence" value="ECO:0007669"/>
    <property type="project" value="TreeGrafter"/>
</dbReference>
<evidence type="ECO:0000256" key="3">
    <source>
        <dbReference type="ARBA" id="ARBA00022741"/>
    </source>
</evidence>
<evidence type="ECO:0000313" key="10">
    <source>
        <dbReference type="Proteomes" id="UP000220034"/>
    </source>
</evidence>
<dbReference type="GO" id="GO:0008882">
    <property type="term" value="F:[glutamate-ammonia-ligase] adenylyltransferase activity"/>
    <property type="evidence" value="ECO:0007669"/>
    <property type="project" value="InterPro"/>
</dbReference>
<dbReference type="InterPro" id="IPR043519">
    <property type="entry name" value="NT_sf"/>
</dbReference>